<dbReference type="SUPFAM" id="SSF52172">
    <property type="entry name" value="CheY-like"/>
    <property type="match status" value="1"/>
</dbReference>
<dbReference type="PROSITE" id="PS50113">
    <property type="entry name" value="PAC"/>
    <property type="match status" value="2"/>
</dbReference>
<feature type="domain" description="PAC" evidence="4">
    <location>
        <begin position="348"/>
        <end position="400"/>
    </location>
</feature>
<dbReference type="SMART" id="SM00086">
    <property type="entry name" value="PAC"/>
    <property type="match status" value="3"/>
</dbReference>
<dbReference type="Pfam" id="PF00072">
    <property type="entry name" value="Response_reg"/>
    <property type="match status" value="1"/>
</dbReference>
<dbReference type="InterPro" id="IPR052155">
    <property type="entry name" value="Biofilm_reg_signaling"/>
</dbReference>
<reference evidence="5 6" key="1">
    <citation type="submission" date="2017-03" db="EMBL/GenBank/DDBJ databases">
        <title>Draft Genome sequence of Marispirochaeta sp. strain JC444.</title>
        <authorList>
            <person name="Shivani Y."/>
            <person name="Subhash Y."/>
            <person name="Sasikala C."/>
            <person name="Ramana C."/>
        </authorList>
    </citation>
    <scope>NUCLEOTIDE SEQUENCE [LARGE SCALE GENOMIC DNA]</scope>
    <source>
        <strain evidence="5 6">JC444</strain>
    </source>
</reference>
<dbReference type="InterPro" id="IPR000014">
    <property type="entry name" value="PAS"/>
</dbReference>
<feature type="domain" description="PAS" evidence="3">
    <location>
        <begin position="526"/>
        <end position="584"/>
    </location>
</feature>
<sequence length="642" mass="72797">MVLDSHKKTILLVEDEAIIALAEKQMLQKAGYEVIHAVSGEKAVRCAADDNSEIDLVLMDIDLGRGIDGTEAALQILRLRDVPIVFLSSHTEQDYVEKTDRISSYGYVVKNSGEMVLLRSITMAFRLHSANRELRRSNAAISGAERRYRLLFENLTAGYALHEMIYDDSGKAVDYRFLDVNPCFERITGLKAGEIIGKTVKEILPETEQYWIDTYDRVVKTGESLSYENYSRELDRYYEVWAFLHDSGQFAVVTSDISERRRAEERLRQQKEYLATTLDAIGDAVISTDRNAKILTMNPVAQNLTGWPLEQARGKALSMVFPIENARTGAVADDPAETVIRNNRTIELDNHTALVSRDGRRLQIADSAAPIRDEKGAVEGVVLVFRDVTEQYRVSREIEDTKNYLESVVESVQEGISVLNDDLTIDRVNSTTYTWFPGESDFTGRKCYSAFRGLTTPCPGCPVLRCFASGKPEMSELQGYAGSPVEWIEAFAYPIIDEETGRVEKVVEFKRDITARKRTELDLREREEEFRAIFENNHAVMLLIDPEDGSIVNANPAACRYYGWDLETLRGMNISRINTLSPEEIAAEMERARTYRKTYFDFRHRRADGSVRNVQVFSGPVKQRGRSLLYSLVYDATEQGMT</sequence>
<evidence type="ECO:0000259" key="3">
    <source>
        <dbReference type="PROSITE" id="PS50112"/>
    </source>
</evidence>
<dbReference type="InterPro" id="IPR011006">
    <property type="entry name" value="CheY-like_superfamily"/>
</dbReference>
<dbReference type="GO" id="GO:0000160">
    <property type="term" value="P:phosphorelay signal transduction system"/>
    <property type="evidence" value="ECO:0007669"/>
    <property type="project" value="InterPro"/>
</dbReference>
<feature type="domain" description="PAC" evidence="4">
    <location>
        <begin position="470"/>
        <end position="525"/>
    </location>
</feature>
<dbReference type="PANTHER" id="PTHR44757">
    <property type="entry name" value="DIGUANYLATE CYCLASE DGCP"/>
    <property type="match status" value="1"/>
</dbReference>
<dbReference type="SUPFAM" id="SSF55785">
    <property type="entry name" value="PYP-like sensor domain (PAS domain)"/>
    <property type="match status" value="4"/>
</dbReference>
<dbReference type="Proteomes" id="UP000192343">
    <property type="component" value="Unassembled WGS sequence"/>
</dbReference>
<dbReference type="PROSITE" id="PS50112">
    <property type="entry name" value="PAS"/>
    <property type="match status" value="3"/>
</dbReference>
<feature type="modified residue" description="4-aspartylphosphate" evidence="1">
    <location>
        <position position="60"/>
    </location>
</feature>
<dbReference type="SMART" id="SM00448">
    <property type="entry name" value="REC"/>
    <property type="match status" value="1"/>
</dbReference>
<dbReference type="Pfam" id="PF08448">
    <property type="entry name" value="PAS_4"/>
    <property type="match status" value="1"/>
</dbReference>
<protein>
    <recommendedName>
        <fullName evidence="7">PAS domain S-box protein</fullName>
    </recommendedName>
</protein>
<dbReference type="STRING" id="1963862.B4O97_05175"/>
<dbReference type="CDD" id="cd00130">
    <property type="entry name" value="PAS"/>
    <property type="match status" value="3"/>
</dbReference>
<feature type="domain" description="Response regulatory" evidence="2">
    <location>
        <begin position="9"/>
        <end position="125"/>
    </location>
</feature>
<dbReference type="Gene3D" id="3.40.50.2300">
    <property type="match status" value="1"/>
</dbReference>
<name>A0A1Y1S269_9SPIO</name>
<gene>
    <name evidence="5" type="ORF">B4O97_05175</name>
</gene>
<evidence type="ECO:0000259" key="4">
    <source>
        <dbReference type="PROSITE" id="PS50113"/>
    </source>
</evidence>
<dbReference type="SMART" id="SM00091">
    <property type="entry name" value="PAS"/>
    <property type="match status" value="3"/>
</dbReference>
<keyword evidence="6" id="KW-1185">Reference proteome</keyword>
<organism evidence="5 6">
    <name type="scientific">Marispirochaeta aestuarii</name>
    <dbReference type="NCBI Taxonomy" id="1963862"/>
    <lineage>
        <taxon>Bacteria</taxon>
        <taxon>Pseudomonadati</taxon>
        <taxon>Spirochaetota</taxon>
        <taxon>Spirochaetia</taxon>
        <taxon>Spirochaetales</taxon>
        <taxon>Spirochaetaceae</taxon>
        <taxon>Marispirochaeta</taxon>
    </lineage>
</organism>
<dbReference type="Pfam" id="PF13188">
    <property type="entry name" value="PAS_8"/>
    <property type="match status" value="1"/>
</dbReference>
<dbReference type="GO" id="GO:0006355">
    <property type="term" value="P:regulation of DNA-templated transcription"/>
    <property type="evidence" value="ECO:0007669"/>
    <property type="project" value="InterPro"/>
</dbReference>
<accession>A0A1Y1S269</accession>
<dbReference type="Pfam" id="PF00989">
    <property type="entry name" value="PAS"/>
    <property type="match status" value="2"/>
</dbReference>
<dbReference type="PANTHER" id="PTHR44757:SF4">
    <property type="entry name" value="DIGUANYLATE CYCLASE DGCE-RELATED"/>
    <property type="match status" value="1"/>
</dbReference>
<dbReference type="InterPro" id="IPR013767">
    <property type="entry name" value="PAS_fold"/>
</dbReference>
<dbReference type="InterPro" id="IPR001789">
    <property type="entry name" value="Sig_transdc_resp-reg_receiver"/>
</dbReference>
<proteinExistence type="predicted"/>
<dbReference type="EMBL" id="MWQY01000004">
    <property type="protein sequence ID" value="ORC37019.1"/>
    <property type="molecule type" value="Genomic_DNA"/>
</dbReference>
<dbReference type="NCBIfam" id="TIGR00229">
    <property type="entry name" value="sensory_box"/>
    <property type="match status" value="3"/>
</dbReference>
<dbReference type="InterPro" id="IPR001610">
    <property type="entry name" value="PAC"/>
</dbReference>
<evidence type="ECO:0000313" key="6">
    <source>
        <dbReference type="Proteomes" id="UP000192343"/>
    </source>
</evidence>
<comment type="caution">
    <text evidence="5">The sequence shown here is derived from an EMBL/GenBank/DDBJ whole genome shotgun (WGS) entry which is preliminary data.</text>
</comment>
<dbReference type="InterPro" id="IPR000700">
    <property type="entry name" value="PAS-assoc_C"/>
</dbReference>
<dbReference type="Gene3D" id="3.30.450.20">
    <property type="entry name" value="PAS domain"/>
    <property type="match status" value="4"/>
</dbReference>
<dbReference type="InterPro" id="IPR035965">
    <property type="entry name" value="PAS-like_dom_sf"/>
</dbReference>
<dbReference type="PROSITE" id="PS50110">
    <property type="entry name" value="RESPONSE_REGULATORY"/>
    <property type="match status" value="1"/>
</dbReference>
<evidence type="ECO:0008006" key="7">
    <source>
        <dbReference type="Google" id="ProtNLM"/>
    </source>
</evidence>
<feature type="domain" description="PAS" evidence="3">
    <location>
        <begin position="164"/>
        <end position="222"/>
    </location>
</feature>
<feature type="domain" description="PAS" evidence="3">
    <location>
        <begin position="270"/>
        <end position="322"/>
    </location>
</feature>
<evidence type="ECO:0000256" key="1">
    <source>
        <dbReference type="PROSITE-ProRule" id="PRU00169"/>
    </source>
</evidence>
<keyword evidence="1" id="KW-0597">Phosphoprotein</keyword>
<dbReference type="AlphaFoldDB" id="A0A1Y1S269"/>
<evidence type="ECO:0000259" key="2">
    <source>
        <dbReference type="PROSITE" id="PS50110"/>
    </source>
</evidence>
<evidence type="ECO:0000313" key="5">
    <source>
        <dbReference type="EMBL" id="ORC37019.1"/>
    </source>
</evidence>
<dbReference type="InterPro" id="IPR013656">
    <property type="entry name" value="PAS_4"/>
</dbReference>